<evidence type="ECO:0000313" key="1">
    <source>
        <dbReference type="EMBL" id="MBW4564614.1"/>
    </source>
</evidence>
<protein>
    <submittedName>
        <fullName evidence="1">Uncharacterized protein</fullName>
    </submittedName>
</protein>
<gene>
    <name evidence="1" type="ORF">KME32_26505</name>
</gene>
<evidence type="ECO:0000313" key="2">
    <source>
        <dbReference type="Proteomes" id="UP000715781"/>
    </source>
</evidence>
<organism evidence="1 2">
    <name type="scientific">Mojavia pulchra JT2-VF2</name>
    <dbReference type="NCBI Taxonomy" id="287848"/>
    <lineage>
        <taxon>Bacteria</taxon>
        <taxon>Bacillati</taxon>
        <taxon>Cyanobacteriota</taxon>
        <taxon>Cyanophyceae</taxon>
        <taxon>Nostocales</taxon>
        <taxon>Nostocaceae</taxon>
    </lineage>
</organism>
<proteinExistence type="predicted"/>
<name>A0A951Q2I5_9NOST</name>
<reference evidence="1" key="2">
    <citation type="journal article" date="2022" name="Microbiol. Resour. Announc.">
        <title>Metagenome Sequencing to Explore Phylogenomics of Terrestrial Cyanobacteria.</title>
        <authorList>
            <person name="Ward R.D."/>
            <person name="Stajich J.E."/>
            <person name="Johansen J.R."/>
            <person name="Huntemann M."/>
            <person name="Clum A."/>
            <person name="Foster B."/>
            <person name="Foster B."/>
            <person name="Roux S."/>
            <person name="Palaniappan K."/>
            <person name="Varghese N."/>
            <person name="Mukherjee S."/>
            <person name="Reddy T.B.K."/>
            <person name="Daum C."/>
            <person name="Copeland A."/>
            <person name="Chen I.A."/>
            <person name="Ivanova N.N."/>
            <person name="Kyrpides N.C."/>
            <person name="Shapiro N."/>
            <person name="Eloe-Fadrosh E.A."/>
            <person name="Pietrasiak N."/>
        </authorList>
    </citation>
    <scope>NUCLEOTIDE SEQUENCE</scope>
    <source>
        <strain evidence="1">JT2-VF2</strain>
    </source>
</reference>
<sequence length="57" mass="6052">MNSVDASACPWTLPSSVHSQKPTAERHSTPELSVLAKPLGFRSLGTAICKTIESIEA</sequence>
<comment type="caution">
    <text evidence="1">The sequence shown here is derived from an EMBL/GenBank/DDBJ whole genome shotgun (WGS) entry which is preliminary data.</text>
</comment>
<dbReference type="Proteomes" id="UP000715781">
    <property type="component" value="Unassembled WGS sequence"/>
</dbReference>
<dbReference type="EMBL" id="JAHHHN010000024">
    <property type="protein sequence ID" value="MBW4564614.1"/>
    <property type="molecule type" value="Genomic_DNA"/>
</dbReference>
<accession>A0A951Q2I5</accession>
<dbReference type="AlphaFoldDB" id="A0A951Q2I5"/>
<reference evidence="1" key="1">
    <citation type="submission" date="2021-05" db="EMBL/GenBank/DDBJ databases">
        <authorList>
            <person name="Pietrasiak N."/>
            <person name="Ward R."/>
            <person name="Stajich J.E."/>
            <person name="Kurbessoian T."/>
        </authorList>
    </citation>
    <scope>NUCLEOTIDE SEQUENCE</scope>
    <source>
        <strain evidence="1">JT2-VF2</strain>
    </source>
</reference>